<dbReference type="OrthoDB" id="2574774at2759"/>
<evidence type="ECO:0000256" key="1">
    <source>
        <dbReference type="SAM" id="MobiDB-lite"/>
    </source>
</evidence>
<evidence type="ECO:0000313" key="3">
    <source>
        <dbReference type="Proteomes" id="UP000279259"/>
    </source>
</evidence>
<accession>A0A427Y780</accession>
<dbReference type="AlphaFoldDB" id="A0A427Y780"/>
<organism evidence="2 3">
    <name type="scientific">Saitozyma podzolica</name>
    <dbReference type="NCBI Taxonomy" id="1890683"/>
    <lineage>
        <taxon>Eukaryota</taxon>
        <taxon>Fungi</taxon>
        <taxon>Dikarya</taxon>
        <taxon>Basidiomycota</taxon>
        <taxon>Agaricomycotina</taxon>
        <taxon>Tremellomycetes</taxon>
        <taxon>Tremellales</taxon>
        <taxon>Trimorphomycetaceae</taxon>
        <taxon>Saitozyma</taxon>
    </lineage>
</organism>
<gene>
    <name evidence="2" type="ORF">EHS25_003434</name>
</gene>
<keyword evidence="3" id="KW-1185">Reference proteome</keyword>
<dbReference type="EMBL" id="RSCD01000018">
    <property type="protein sequence ID" value="RSH86947.1"/>
    <property type="molecule type" value="Genomic_DNA"/>
</dbReference>
<reference evidence="2 3" key="1">
    <citation type="submission" date="2018-11" db="EMBL/GenBank/DDBJ databases">
        <title>Genome sequence of Saitozyma podzolica DSM 27192.</title>
        <authorList>
            <person name="Aliyu H."/>
            <person name="Gorte O."/>
            <person name="Ochsenreither K."/>
        </authorList>
    </citation>
    <scope>NUCLEOTIDE SEQUENCE [LARGE SCALE GENOMIC DNA]</scope>
    <source>
        <strain evidence="2 3">DSM 27192</strain>
    </source>
</reference>
<protein>
    <submittedName>
        <fullName evidence="2">Uncharacterized protein</fullName>
    </submittedName>
</protein>
<evidence type="ECO:0000313" key="2">
    <source>
        <dbReference type="EMBL" id="RSH86947.1"/>
    </source>
</evidence>
<feature type="region of interest" description="Disordered" evidence="1">
    <location>
        <begin position="1"/>
        <end position="29"/>
    </location>
</feature>
<dbReference type="Proteomes" id="UP000279259">
    <property type="component" value="Unassembled WGS sequence"/>
</dbReference>
<proteinExistence type="predicted"/>
<comment type="caution">
    <text evidence="2">The sequence shown here is derived from an EMBL/GenBank/DDBJ whole genome shotgun (WGS) entry which is preliminary data.</text>
</comment>
<name>A0A427Y780_9TREE</name>
<sequence>MSTEQSASGFAHRELRRSNRTTITSTTTPAVEVRRRYDDSSAGLRIVSSDGKTFYVDLEIVRAAGDRLLERQRIKIEEGHADVIEVILHDDELETSEVLRGLLNLY</sequence>